<name>A0ABS1KJW5_9FLAO</name>
<dbReference type="Pfam" id="PF19268">
    <property type="entry name" value="CIS_TMP"/>
    <property type="match status" value="2"/>
</dbReference>
<dbReference type="InterPro" id="IPR045538">
    <property type="entry name" value="CIS_TMP"/>
</dbReference>
<evidence type="ECO:0000313" key="2">
    <source>
        <dbReference type="Proteomes" id="UP000603728"/>
    </source>
</evidence>
<keyword evidence="2" id="KW-1185">Reference proteome</keyword>
<accession>A0ABS1KJW5</accession>
<dbReference type="Proteomes" id="UP000603728">
    <property type="component" value="Unassembled WGS sequence"/>
</dbReference>
<organism evidence="1 2">
    <name type="scientific">Flavobacterium tagetis</name>
    <dbReference type="NCBI Taxonomy" id="2801336"/>
    <lineage>
        <taxon>Bacteria</taxon>
        <taxon>Pseudomonadati</taxon>
        <taxon>Bacteroidota</taxon>
        <taxon>Flavobacteriia</taxon>
        <taxon>Flavobacteriales</taxon>
        <taxon>Flavobacteriaceae</taxon>
        <taxon>Flavobacterium</taxon>
    </lineage>
</organism>
<proteinExistence type="predicted"/>
<gene>
    <name evidence="1" type="ORF">JI750_21810</name>
</gene>
<evidence type="ECO:0000313" key="1">
    <source>
        <dbReference type="EMBL" id="MBL0739543.1"/>
    </source>
</evidence>
<comment type="caution">
    <text evidence="1">The sequence shown here is derived from an EMBL/GenBank/DDBJ whole genome shotgun (WGS) entry which is preliminary data.</text>
</comment>
<evidence type="ECO:0008006" key="3">
    <source>
        <dbReference type="Google" id="ProtNLM"/>
    </source>
</evidence>
<dbReference type="RefSeq" id="WP_202006517.1">
    <property type="nucleotide sequence ID" value="NZ_JAERSF010000006.1"/>
</dbReference>
<dbReference type="EMBL" id="JAERSF010000006">
    <property type="protein sequence ID" value="MBL0739543.1"/>
    <property type="molecule type" value="Genomic_DNA"/>
</dbReference>
<reference evidence="1 2" key="1">
    <citation type="submission" date="2021-01" db="EMBL/GenBank/DDBJ databases">
        <title>Genome seq and assembly of Flavobacterium sp. GN10.</title>
        <authorList>
            <person name="Chhetri G."/>
        </authorList>
    </citation>
    <scope>NUCLEOTIDE SEQUENCE [LARGE SCALE GENOMIC DNA]</scope>
    <source>
        <strain evidence="1 2">GN10</strain>
    </source>
</reference>
<sequence length="1231" mass="143228">MEEINSHIVSSLKWDTTFDQKKESYRLQERLSTWSKITLPREVNAIFNELCPQEQSWRIETLELDLGSCDYSDLEFDLSRKIRNLLREKIAELILYQNSQKQNGIAVYNKEKSILENLMIFLLEGYLPWNYQNKEGSVNQIMAELLQNNLAEVIAIIKETGMTHEEVRKRIAWQFEEKNITKIIAALEPNNSSSIIEFSATMVNIQVKETIIQTSTASFKKNLWFFILNFLLLERGTLFNKLAFMKSSILQMANHYNIAYAELIILIENTIIKLSDKTSQNNDFIACLKILTQEYETQKSENYKPETATNYWNVLDQLLKNKNNRKFKSDKDNLNELIIALSIENKTKFNALIQPIFKDKTQIGSLLQDLNETSIKVLFSRLDSTPSLLQMESIIYLNKLSQTFKLKTNSKALWEIGMLFLIKNKNADNSVFLLFCVKELGRKNNLSHEHLLAMFTNAKIPAAVKNNNSATIYTNLNAIYCKEISNNNSNYPAVHFKNLVAKLELELQKNSTKSVFFIDLQRSLTRSILLHPKMAFEVMLTHVNKEVLKKILPLVLNREMLQLLVKTANYKKTKLVQTIQVVYEILNEKDKYDFPEELITDDLLLFGMQEILFHPEHNSSLFLETIIVQLSKKVADKKRNDYFQFIAKLIQSKRIKSFGVSIKKTFLNQLKNTKSIDTVALALLIQNTSQQNQQELAQLLTVNFNDSGFVLLRKQDRKESENILHYFLTNGVALKKNWIQKTTSVITQNAKSVSKTKIIAELNELFWNTILKYSAYKGNEVLFEKLLQKELKLYLKKNVSKEKVQFENEIKSFESTNSTPELEHFFESEMISDYMVSNKTSESINTDILLEIENLSEKEKYKWISSILIERQISSAFNISKTIEIKDILNAIILKEPKIFFRIIKKEFIPEAQMDWLCRNISFHNLCNAVSQLDKNRESYLKILEKFNHVLGGVTIKGLASKEMQHLLLRKVLKAVVNDNWRLIAIDKIWNELIWEIVTKKGISKKNFLIDIEKYIYQFPPALQLGFKEILRTEKQTSTILKQPEIFSKMEQIKIKEKPKTNLKQGVAVRNAGIVLLNNYIAMLFERLNLTSENKFISNEHQVRAVQYLQYVITGIQETEEVYLPLNKVLCGLPLTDTVPDFIEMSDRDKELINGLIQAAISHWPEIGDCSIDGFRGNWLVRDGILVELEDKWELTVEKRAYDILINRSPFAFSIVKYHWMDKPLHVIWPY</sequence>
<protein>
    <recommendedName>
        <fullName evidence="3">DUF4132 domain-containing protein</fullName>
    </recommendedName>
</protein>